<dbReference type="InterPro" id="IPR010843">
    <property type="entry name" value="Uncharacterised_AroM"/>
</dbReference>
<proteinExistence type="predicted"/>
<gene>
    <name evidence="1" type="primary">aroM</name>
    <name evidence="1" type="ORF">CT19425_60074</name>
</gene>
<dbReference type="AlphaFoldDB" id="A0A375IB08"/>
<dbReference type="RefSeq" id="WP_115661857.1">
    <property type="nucleotide sequence ID" value="NZ_JAYMSA010000016.1"/>
</dbReference>
<organism evidence="1 2">
    <name type="scientific">Cupriavidus taiwanensis</name>
    <dbReference type="NCBI Taxonomy" id="164546"/>
    <lineage>
        <taxon>Bacteria</taxon>
        <taxon>Pseudomonadati</taxon>
        <taxon>Pseudomonadota</taxon>
        <taxon>Betaproteobacteria</taxon>
        <taxon>Burkholderiales</taxon>
        <taxon>Burkholderiaceae</taxon>
        <taxon>Cupriavidus</taxon>
    </lineage>
</organism>
<dbReference type="Pfam" id="PF07302">
    <property type="entry name" value="AroM"/>
    <property type="match status" value="1"/>
</dbReference>
<accession>A0A375IB08</accession>
<dbReference type="EMBL" id="LT991976">
    <property type="protein sequence ID" value="SPK71956.1"/>
    <property type="molecule type" value="Genomic_DNA"/>
</dbReference>
<name>A0A375IB08_9BURK</name>
<reference evidence="1 2" key="1">
    <citation type="submission" date="2018-01" db="EMBL/GenBank/DDBJ databases">
        <authorList>
            <person name="Gaut B.S."/>
            <person name="Morton B.R."/>
            <person name="Clegg M.T."/>
            <person name="Duvall M.R."/>
        </authorList>
    </citation>
    <scope>NUCLEOTIDE SEQUENCE [LARGE SCALE GENOMIC DNA]</scope>
    <source>
        <strain evidence="1">Cupriavidus taiwanensis LMG 19425</strain>
    </source>
</reference>
<dbReference type="Proteomes" id="UP000255505">
    <property type="component" value="Chromosome I"/>
</dbReference>
<evidence type="ECO:0000313" key="2">
    <source>
        <dbReference type="Proteomes" id="UP000255505"/>
    </source>
</evidence>
<dbReference type="NCBIfam" id="NF007788">
    <property type="entry name" value="PRK10481.1"/>
    <property type="match status" value="1"/>
</dbReference>
<sequence>MTATAERLPRVAFVAIGQAPRTDVVPQMLADLGLPVAAEEFGILDDLDADAIAALAPAGGEYRFASRLRDGSQAVMGKPVAEAMLARLMASLDDGRFDALVPLCTGTALPPMRTLVIEPQQVVDHLTVALARGCKRLGIVLPLEGQVGSFHLIEPVSCEMRVTHASPYTDTGADTGTGRFARAGEVLRGCDLVVMHCMGYTEAMRAEVARHARAPVLLSNRMVARLLGQVLAGRNESGL</sequence>
<evidence type="ECO:0000313" key="1">
    <source>
        <dbReference type="EMBL" id="SPK71956.1"/>
    </source>
</evidence>
<protein>
    <submittedName>
        <fullName evidence="1">AroM protein</fullName>
    </submittedName>
</protein>